<dbReference type="InterPro" id="IPR036909">
    <property type="entry name" value="Cyt_c-like_dom_sf"/>
</dbReference>
<evidence type="ECO:0000313" key="9">
    <source>
        <dbReference type="EMBL" id="ATX80529.1"/>
    </source>
</evidence>
<sequence length="121" mass="12171">MKKALFIAAAAAFVMGGVMTAEASELGKCKACHNLDSADKKVGPGLKGIAGAKQGSAEGFKYGSYLAAQNAAGAVWDDAALEAWICDSKGVAKAAHGKSKMPNQKVCGDAAKAAVAELKAL</sequence>
<keyword evidence="2 6" id="KW-0349">Heme</keyword>
<dbReference type="PROSITE" id="PS51007">
    <property type="entry name" value="CYTC"/>
    <property type="match status" value="1"/>
</dbReference>
<dbReference type="InterPro" id="IPR009056">
    <property type="entry name" value="Cyt_c-like_dom"/>
</dbReference>
<keyword evidence="10" id="KW-1185">Reference proteome</keyword>
<dbReference type="RefSeq" id="WP_100278282.1">
    <property type="nucleotide sequence ID" value="NZ_CP018799.1"/>
</dbReference>
<dbReference type="GO" id="GO:0020037">
    <property type="term" value="F:heme binding"/>
    <property type="evidence" value="ECO:0007669"/>
    <property type="project" value="InterPro"/>
</dbReference>
<keyword evidence="5 6" id="KW-0408">Iron</keyword>
<evidence type="ECO:0000256" key="7">
    <source>
        <dbReference type="SAM" id="SignalP"/>
    </source>
</evidence>
<dbReference type="SUPFAM" id="SSF46626">
    <property type="entry name" value="Cytochrome c"/>
    <property type="match status" value="1"/>
</dbReference>
<evidence type="ECO:0000259" key="8">
    <source>
        <dbReference type="PROSITE" id="PS51007"/>
    </source>
</evidence>
<organism evidence="9 10">
    <name type="scientific">Mariprofundus aestuarium</name>
    <dbReference type="NCBI Taxonomy" id="1921086"/>
    <lineage>
        <taxon>Bacteria</taxon>
        <taxon>Pseudomonadati</taxon>
        <taxon>Pseudomonadota</taxon>
        <taxon>Candidatius Mariprofundia</taxon>
        <taxon>Mariprofundales</taxon>
        <taxon>Mariprofundaceae</taxon>
        <taxon>Mariprofundus</taxon>
    </lineage>
</organism>
<dbReference type="AlphaFoldDB" id="A0A2K8L2T2"/>
<keyword evidence="1" id="KW-0813">Transport</keyword>
<reference evidence="9 10" key="1">
    <citation type="submission" date="2016-12" db="EMBL/GenBank/DDBJ databases">
        <title>Isolation and genomic insights into novel planktonic Zetaproteobacteria from stratified waters of the Chesapeake Bay.</title>
        <authorList>
            <person name="McAllister S.M."/>
            <person name="Kato S."/>
            <person name="Chan C.S."/>
            <person name="Chiu B.K."/>
            <person name="Field E.K."/>
        </authorList>
    </citation>
    <scope>NUCLEOTIDE SEQUENCE [LARGE SCALE GENOMIC DNA]</scope>
    <source>
        <strain evidence="9 10">CP-5</strain>
    </source>
</reference>
<keyword evidence="7" id="KW-0732">Signal</keyword>
<dbReference type="GO" id="GO:0046872">
    <property type="term" value="F:metal ion binding"/>
    <property type="evidence" value="ECO:0007669"/>
    <property type="project" value="UniProtKB-KW"/>
</dbReference>
<keyword evidence="3 6" id="KW-0479">Metal-binding</keyword>
<gene>
    <name evidence="9" type="ORF">Ga0123461_2123</name>
</gene>
<feature type="signal peptide" evidence="7">
    <location>
        <begin position="1"/>
        <end position="23"/>
    </location>
</feature>
<evidence type="ECO:0000256" key="5">
    <source>
        <dbReference type="ARBA" id="ARBA00023004"/>
    </source>
</evidence>
<proteinExistence type="predicted"/>
<dbReference type="EMBL" id="CP018799">
    <property type="protein sequence ID" value="ATX80529.1"/>
    <property type="molecule type" value="Genomic_DNA"/>
</dbReference>
<evidence type="ECO:0000313" key="10">
    <source>
        <dbReference type="Proteomes" id="UP000231701"/>
    </source>
</evidence>
<evidence type="ECO:0000256" key="4">
    <source>
        <dbReference type="ARBA" id="ARBA00022982"/>
    </source>
</evidence>
<dbReference type="GO" id="GO:0009055">
    <property type="term" value="F:electron transfer activity"/>
    <property type="evidence" value="ECO:0007669"/>
    <property type="project" value="InterPro"/>
</dbReference>
<dbReference type="Gene3D" id="1.10.760.10">
    <property type="entry name" value="Cytochrome c-like domain"/>
    <property type="match status" value="1"/>
</dbReference>
<evidence type="ECO:0000256" key="1">
    <source>
        <dbReference type="ARBA" id="ARBA00022448"/>
    </source>
</evidence>
<feature type="domain" description="Cytochrome c" evidence="8">
    <location>
        <begin position="1"/>
        <end position="121"/>
    </location>
</feature>
<evidence type="ECO:0000256" key="2">
    <source>
        <dbReference type="ARBA" id="ARBA00022617"/>
    </source>
</evidence>
<dbReference type="Proteomes" id="UP000231701">
    <property type="component" value="Chromosome"/>
</dbReference>
<dbReference type="OrthoDB" id="5296246at2"/>
<evidence type="ECO:0000256" key="3">
    <source>
        <dbReference type="ARBA" id="ARBA00022723"/>
    </source>
</evidence>
<name>A0A2K8L2T2_MARES</name>
<dbReference type="KEGG" id="maes:Ga0123461_2123"/>
<protein>
    <recommendedName>
        <fullName evidence="8">Cytochrome c domain-containing protein</fullName>
    </recommendedName>
</protein>
<accession>A0A2K8L2T2</accession>
<evidence type="ECO:0000256" key="6">
    <source>
        <dbReference type="PROSITE-ProRule" id="PRU00433"/>
    </source>
</evidence>
<feature type="chain" id="PRO_5014758948" description="Cytochrome c domain-containing protein" evidence="7">
    <location>
        <begin position="24"/>
        <end position="121"/>
    </location>
</feature>
<keyword evidence="4" id="KW-0249">Electron transport</keyword>
<dbReference type="InterPro" id="IPR002327">
    <property type="entry name" value="Cyt_c_1A/1B"/>
</dbReference>
<dbReference type="PRINTS" id="PR00604">
    <property type="entry name" value="CYTCHRMECIAB"/>
</dbReference>